<dbReference type="Pfam" id="PF02441">
    <property type="entry name" value="Flavoprotein"/>
    <property type="match status" value="1"/>
</dbReference>
<dbReference type="InterPro" id="IPR036551">
    <property type="entry name" value="Flavin_trans-like"/>
</dbReference>
<dbReference type="OrthoDB" id="161343at2"/>
<sequence length="180" mass="19110">MASRVLYLLACAAPPVLRVADVVRDARRAGWEVCLGLTPTAAHWLDGQLPSLERHSGHPVRSRYKLPGGPDVWPPATVALVAPATFNTVNQWALGITEKFVVGFAAEAIGKGIPLVTMPCVNAAYAGHPQFTRSLEVLRGAGVHVLYGEGGFVPNPPGQGRPDAFPWELALEAMDQAADA</sequence>
<dbReference type="Gene3D" id="3.40.50.1950">
    <property type="entry name" value="Flavin prenyltransferase-like"/>
    <property type="match status" value="1"/>
</dbReference>
<dbReference type="SUPFAM" id="SSF52507">
    <property type="entry name" value="Homo-oligomeric flavin-containing Cys decarboxylases, HFCD"/>
    <property type="match status" value="1"/>
</dbReference>
<dbReference type="Proteomes" id="UP000253507">
    <property type="component" value="Unassembled WGS sequence"/>
</dbReference>
<dbReference type="RefSeq" id="WP_114016050.1">
    <property type="nucleotide sequence ID" value="NZ_QOIM01000034.1"/>
</dbReference>
<keyword evidence="3" id="KW-1185">Reference proteome</keyword>
<comment type="caution">
    <text evidence="2">The sequence shown here is derived from an EMBL/GenBank/DDBJ whole genome shotgun (WGS) entry which is preliminary data.</text>
</comment>
<dbReference type="EMBL" id="QOIM01000034">
    <property type="protein sequence ID" value="RCG17935.1"/>
    <property type="molecule type" value="Genomic_DNA"/>
</dbReference>
<feature type="domain" description="Flavoprotein" evidence="1">
    <location>
        <begin position="9"/>
        <end position="123"/>
    </location>
</feature>
<accession>A0A367EJX6</accession>
<evidence type="ECO:0000313" key="3">
    <source>
        <dbReference type="Proteomes" id="UP000253507"/>
    </source>
</evidence>
<reference evidence="2 3" key="1">
    <citation type="submission" date="2018-06" db="EMBL/GenBank/DDBJ databases">
        <title>Streptomyces reniochalinae sp. nov. and Streptomyces diacarnus sp. nov. from marine sponges.</title>
        <authorList>
            <person name="Li L."/>
        </authorList>
    </citation>
    <scope>NUCLEOTIDE SEQUENCE [LARGE SCALE GENOMIC DNA]</scope>
    <source>
        <strain evidence="2 3">LHW50302</strain>
    </source>
</reference>
<dbReference type="InterPro" id="IPR003382">
    <property type="entry name" value="Flavoprotein"/>
</dbReference>
<dbReference type="GO" id="GO:0003824">
    <property type="term" value="F:catalytic activity"/>
    <property type="evidence" value="ECO:0007669"/>
    <property type="project" value="InterPro"/>
</dbReference>
<gene>
    <name evidence="2" type="ORF">DQ392_14645</name>
</gene>
<dbReference type="AlphaFoldDB" id="A0A367EJX6"/>
<name>A0A367EJX6_9ACTN</name>
<evidence type="ECO:0000259" key="1">
    <source>
        <dbReference type="Pfam" id="PF02441"/>
    </source>
</evidence>
<proteinExistence type="predicted"/>
<protein>
    <submittedName>
        <fullName evidence="2">Flavoprotein</fullName>
    </submittedName>
</protein>
<organism evidence="2 3">
    <name type="scientific">Streptomyces reniochalinae</name>
    <dbReference type="NCBI Taxonomy" id="2250578"/>
    <lineage>
        <taxon>Bacteria</taxon>
        <taxon>Bacillati</taxon>
        <taxon>Actinomycetota</taxon>
        <taxon>Actinomycetes</taxon>
        <taxon>Kitasatosporales</taxon>
        <taxon>Streptomycetaceae</taxon>
        <taxon>Streptomyces</taxon>
    </lineage>
</organism>
<evidence type="ECO:0000313" key="2">
    <source>
        <dbReference type="EMBL" id="RCG17935.1"/>
    </source>
</evidence>